<keyword evidence="9" id="KW-0966">Cell projection</keyword>
<accession>A0A7X0F8K6</accession>
<keyword evidence="10" id="KW-1185">Reference proteome</keyword>
<dbReference type="PANTHER" id="PTHR30435">
    <property type="entry name" value="FLAGELLAR PROTEIN"/>
    <property type="match status" value="1"/>
</dbReference>
<evidence type="ECO:0000256" key="2">
    <source>
        <dbReference type="ARBA" id="ARBA00009677"/>
    </source>
</evidence>
<gene>
    <name evidence="9" type="ORF">GGR00_002935</name>
</gene>
<evidence type="ECO:0000256" key="1">
    <source>
        <dbReference type="ARBA" id="ARBA00004117"/>
    </source>
</evidence>
<evidence type="ECO:0000259" key="8">
    <source>
        <dbReference type="Pfam" id="PF06429"/>
    </source>
</evidence>
<keyword evidence="4 6" id="KW-0975">Bacterial flagellum</keyword>
<evidence type="ECO:0000313" key="9">
    <source>
        <dbReference type="EMBL" id="MBB6355136.1"/>
    </source>
</evidence>
<dbReference type="Pfam" id="PF00460">
    <property type="entry name" value="Flg_bb_rod"/>
    <property type="match status" value="1"/>
</dbReference>
<evidence type="ECO:0000256" key="5">
    <source>
        <dbReference type="ARBA" id="ARBA00025933"/>
    </source>
</evidence>
<feature type="domain" description="Flagellar basal-body/hook protein C-terminal" evidence="8">
    <location>
        <begin position="92"/>
        <end position="135"/>
    </location>
</feature>
<dbReference type="AlphaFoldDB" id="A0A7X0F8K6"/>
<dbReference type="NCBIfam" id="TIGR01395">
    <property type="entry name" value="FlgC"/>
    <property type="match status" value="1"/>
</dbReference>
<name>A0A7X0F8K6_9HYPH</name>
<comment type="similarity">
    <text evidence="2">Belongs to the flagella basal body rod proteins family.</text>
</comment>
<evidence type="ECO:0000256" key="3">
    <source>
        <dbReference type="ARBA" id="ARBA00017941"/>
    </source>
</evidence>
<dbReference type="GO" id="GO:0030694">
    <property type="term" value="C:bacterial-type flagellum basal body, rod"/>
    <property type="evidence" value="ECO:0007669"/>
    <property type="project" value="UniProtKB-UniRule"/>
</dbReference>
<sequence>MGMDPLVAALKVAGSGLGAQSERLRIVSENLANAQSTGNTPGAEPYRRKTVSFAAELDRATGASTVEIAAIGHDQSAFPLEFQPGNEAADANGYVKMPNVNVIIEMADMTEANRSYEANLQVIKQARDLISMTIDLMRSQS</sequence>
<keyword evidence="9" id="KW-0282">Flagellum</keyword>
<keyword evidence="9" id="KW-0969">Cilium</keyword>
<dbReference type="Pfam" id="PF06429">
    <property type="entry name" value="Flg_bbr_C"/>
    <property type="match status" value="1"/>
</dbReference>
<comment type="subcellular location">
    <subcellularLocation>
        <location evidence="1 6">Bacterial flagellum basal body</location>
    </subcellularLocation>
</comment>
<evidence type="ECO:0000259" key="7">
    <source>
        <dbReference type="Pfam" id="PF00460"/>
    </source>
</evidence>
<dbReference type="InterPro" id="IPR001444">
    <property type="entry name" value="Flag_bb_rod_N"/>
</dbReference>
<dbReference type="PANTHER" id="PTHR30435:SF2">
    <property type="entry name" value="FLAGELLAR BASAL-BODY ROD PROTEIN FLGC"/>
    <property type="match status" value="1"/>
</dbReference>
<organism evidence="9 10">
    <name type="scientific">Aminobacter aganoensis</name>
    <dbReference type="NCBI Taxonomy" id="83264"/>
    <lineage>
        <taxon>Bacteria</taxon>
        <taxon>Pseudomonadati</taxon>
        <taxon>Pseudomonadota</taxon>
        <taxon>Alphaproteobacteria</taxon>
        <taxon>Hyphomicrobiales</taxon>
        <taxon>Phyllobacteriaceae</taxon>
        <taxon>Aminobacter</taxon>
    </lineage>
</organism>
<comment type="subunit">
    <text evidence="5 6">The basal body constitutes a major portion of the flagellar organelle and consists of four rings (L,P,S, and M) mounted on a central rod. The rod consists of about 26 subunits of FlgG in the distal portion, and FlgB, FlgC and FlgF are thought to build up the proximal portion of the rod with about 6 subunits each.</text>
</comment>
<evidence type="ECO:0000256" key="6">
    <source>
        <dbReference type="RuleBase" id="RU362062"/>
    </source>
</evidence>
<feature type="domain" description="Flagellar basal body rod protein N-terminal" evidence="7">
    <location>
        <begin position="10"/>
        <end position="37"/>
    </location>
</feature>
<dbReference type="Proteomes" id="UP000536262">
    <property type="component" value="Unassembled WGS sequence"/>
</dbReference>
<evidence type="ECO:0000313" key="10">
    <source>
        <dbReference type="Proteomes" id="UP000536262"/>
    </source>
</evidence>
<comment type="caution">
    <text evidence="9">The sequence shown here is derived from an EMBL/GenBank/DDBJ whole genome shotgun (WGS) entry which is preliminary data.</text>
</comment>
<reference evidence="9 10" key="1">
    <citation type="submission" date="2020-08" db="EMBL/GenBank/DDBJ databases">
        <title>Genomic Encyclopedia of Type Strains, Phase IV (KMG-IV): sequencing the most valuable type-strain genomes for metagenomic binning, comparative biology and taxonomic classification.</title>
        <authorList>
            <person name="Goeker M."/>
        </authorList>
    </citation>
    <scope>NUCLEOTIDE SEQUENCE [LARGE SCALE GENOMIC DNA]</scope>
    <source>
        <strain evidence="9 10">DSM 7051</strain>
    </source>
</reference>
<dbReference type="InterPro" id="IPR010930">
    <property type="entry name" value="Flg_bb/hook_C_dom"/>
</dbReference>
<dbReference type="GO" id="GO:0071978">
    <property type="term" value="P:bacterial-type flagellum-dependent swarming motility"/>
    <property type="evidence" value="ECO:0007669"/>
    <property type="project" value="TreeGrafter"/>
</dbReference>
<dbReference type="InterPro" id="IPR006299">
    <property type="entry name" value="FlgC"/>
</dbReference>
<evidence type="ECO:0000256" key="4">
    <source>
        <dbReference type="ARBA" id="ARBA00023143"/>
    </source>
</evidence>
<dbReference type="EMBL" id="JACHOU010000006">
    <property type="protein sequence ID" value="MBB6355136.1"/>
    <property type="molecule type" value="Genomic_DNA"/>
</dbReference>
<protein>
    <recommendedName>
        <fullName evidence="3 6">Flagellar basal-body rod protein FlgC</fullName>
    </recommendedName>
</protein>
<proteinExistence type="inferred from homology"/>